<reference evidence="1 2" key="1">
    <citation type="submission" date="2016-10" db="EMBL/GenBank/DDBJ databases">
        <authorList>
            <person name="de Groot N.N."/>
        </authorList>
    </citation>
    <scope>NUCLEOTIDE SEQUENCE [LARGE SCALE GENOMIC DNA]</scope>
    <source>
        <strain evidence="1 2">MP1X4</strain>
    </source>
</reference>
<protein>
    <submittedName>
        <fullName evidence="1">Uncharacterized protein</fullName>
    </submittedName>
</protein>
<sequence>MKAYNKPATSKVVARFDRELRELIMNDLKAFKAKKQYTIDSKLAA</sequence>
<organism evidence="1 2">
    <name type="scientific">Mucilaginibacter mallensis</name>
    <dbReference type="NCBI Taxonomy" id="652787"/>
    <lineage>
        <taxon>Bacteria</taxon>
        <taxon>Pseudomonadati</taxon>
        <taxon>Bacteroidota</taxon>
        <taxon>Sphingobacteriia</taxon>
        <taxon>Sphingobacteriales</taxon>
        <taxon>Sphingobacteriaceae</taxon>
        <taxon>Mucilaginibacter</taxon>
    </lineage>
</organism>
<dbReference type="RefSeq" id="WP_157682253.1">
    <property type="nucleotide sequence ID" value="NZ_LT629740.1"/>
</dbReference>
<accession>A0A1H2B2R2</accession>
<dbReference type="Proteomes" id="UP000199679">
    <property type="component" value="Chromosome I"/>
</dbReference>
<evidence type="ECO:0000313" key="1">
    <source>
        <dbReference type="EMBL" id="SDT52464.1"/>
    </source>
</evidence>
<gene>
    <name evidence="1" type="ORF">SAMN05216490_3874</name>
</gene>
<dbReference type="STRING" id="652787.SAMN05216490_3874"/>
<dbReference type="EMBL" id="LT629740">
    <property type="protein sequence ID" value="SDT52464.1"/>
    <property type="molecule type" value="Genomic_DNA"/>
</dbReference>
<keyword evidence="2" id="KW-1185">Reference proteome</keyword>
<name>A0A1H2B2R2_MUCMA</name>
<dbReference type="AlphaFoldDB" id="A0A1H2B2R2"/>
<dbReference type="OrthoDB" id="800084at2"/>
<evidence type="ECO:0000313" key="2">
    <source>
        <dbReference type="Proteomes" id="UP000199679"/>
    </source>
</evidence>
<proteinExistence type="predicted"/>